<keyword evidence="5" id="KW-1185">Reference proteome</keyword>
<dbReference type="CDD" id="cd23837">
    <property type="entry name" value="UBCc_UBE2O"/>
    <property type="match status" value="1"/>
</dbReference>
<dbReference type="Pfam" id="PF23043">
    <property type="entry name" value="SH3-B_UBE2O"/>
    <property type="match status" value="1"/>
</dbReference>
<dbReference type="InterPro" id="IPR016135">
    <property type="entry name" value="UBQ-conjugating_enzyme/RWD"/>
</dbReference>
<dbReference type="PANTHER" id="PTHR46116:SF15">
    <property type="entry name" value="(E3-INDEPENDENT) E2 UBIQUITIN-CONJUGATING ENZYME"/>
    <property type="match status" value="1"/>
</dbReference>
<feature type="compositionally biased region" description="Polar residues" evidence="3">
    <location>
        <begin position="411"/>
        <end position="428"/>
    </location>
</feature>
<gene>
    <name evidence="6" type="primary">LOC113206915</name>
</gene>
<proteinExistence type="predicted"/>
<evidence type="ECO:0000259" key="4">
    <source>
        <dbReference type="PROSITE" id="PS50127"/>
    </source>
</evidence>
<feature type="region of interest" description="Disordered" evidence="3">
    <location>
        <begin position="1102"/>
        <end position="1156"/>
    </location>
</feature>
<name>A0A6J1SCS2_FRAOC</name>
<protein>
    <submittedName>
        <fullName evidence="6">(E3-independent) E2 ubiquitin-conjugating enzyme UBE2O</fullName>
    </submittedName>
</protein>
<feature type="compositionally biased region" description="Low complexity" evidence="3">
    <location>
        <begin position="497"/>
        <end position="513"/>
    </location>
</feature>
<evidence type="ECO:0000313" key="6">
    <source>
        <dbReference type="RefSeq" id="XP_026278984.2"/>
    </source>
</evidence>
<dbReference type="RefSeq" id="XP_026278984.2">
    <property type="nucleotide sequence ID" value="XM_026423199.2"/>
</dbReference>
<dbReference type="InterPro" id="IPR057734">
    <property type="entry name" value="UBE2O-like_SH3-C"/>
</dbReference>
<feature type="compositionally biased region" description="Basic and acidic residues" evidence="3">
    <location>
        <begin position="434"/>
        <end position="448"/>
    </location>
</feature>
<feature type="compositionally biased region" description="Basic and acidic residues" evidence="3">
    <location>
        <begin position="391"/>
        <end position="400"/>
    </location>
</feature>
<keyword evidence="1" id="KW-0808">Transferase</keyword>
<dbReference type="InterPro" id="IPR000608">
    <property type="entry name" value="UBC"/>
</dbReference>
<dbReference type="SMART" id="SM00212">
    <property type="entry name" value="UBCc"/>
    <property type="match status" value="1"/>
</dbReference>
<evidence type="ECO:0000313" key="5">
    <source>
        <dbReference type="Proteomes" id="UP000504606"/>
    </source>
</evidence>
<dbReference type="Pfam" id="PF23044">
    <property type="entry name" value="SH3-C_UBE2O"/>
    <property type="match status" value="1"/>
</dbReference>
<accession>A0A6J1SCS2</accession>
<feature type="region of interest" description="Disordered" evidence="3">
    <location>
        <begin position="486"/>
        <end position="513"/>
    </location>
</feature>
<dbReference type="Proteomes" id="UP000504606">
    <property type="component" value="Unplaced"/>
</dbReference>
<sequence length="1571" mass="175149">MAAVEDQYFYEDEVYRIDKRGQIEFGMVLENSELVSSDENSEPEDGPGMKKGQIRVAWHPSGVEEVISEKKVGLADRSLMPGDVVRRMIKGKDTQRGYCRDISVTACVQVVGTKQVIPNVKSEHLVPLEEFAEDIAVCLDSWVGGIKMVHSKLHLYLPDAGPGSRCVINELEANGLDEFDEKKDPDSEFPHRSDYYPGQVLYGPLHCLEYANWTQCTKDMKAQRSKPNKVVQVVVEGVETTSVGVHWQCRAYSKDGAGNDKEQPKFLVQGEDLKRLKLLNVFEPCTLQVGDRNYYTFREEDTVITKEHWKRNQRELFRPTPKERDRGTDNQNHCRRSSQKQIILNGPATKPSAAEQLHNSTKTNLRPTRTTQDIDIMSCQDSKAADSGVARVKEPVTEQIRKKRSAGESKLSYSRQKLPETSTKAGSHSSKRLATGEHRVEDSSHLNKCDGVSQETTSEDQMCEASGNKGCSLVKSHNVNTSQLGTEVDHEDDYSTSEETSISSGCSSTGSLGLRKKGPALMTKVLKKKKLRRAKKRAPQVSLEPGTRVVVETLSTSSVADVIWQDGSVERGIPSTQLYPIHHLDDQEFFPGDFVIENKDENSCMRVYGVIQMVDHAGRTSKVKWFKTYTSNEEPQPTLLEENEVSVYDLKDHPDFQYRPGTVVIRVANFEGEDVNCTAGQVLDNYPEGRVRVWWVDGHISMCWPQDLYKCGEYDSEDGELWEDTNSEASWETESEDTVAGEGEIEPEYESLRPKLAANIEKARIAMSRLEEIFTQNPALQNTDVMRRLLEVYKDCRYLDKLMNTSFFHEKHFEGLLEKVRERGRVNVAQRVADQVSRLFHPNSSSTPLSDPDSEAFPELAVTLQLAEQINELVQSQFSASQMPPKNSNYFLDKLYEHHYSLKKVSQHIRQLFQNSLCPRNASQDKDACNNEKQDGPSANERFRVLGEAKFNACDFGGSDSSKTYTLRLIFVHPDDNSSSPVKSTNAGGASTPLCTSPATQDTSKNIEEFDSENDASEHPIHQLDEGDREHQSLPEKITSGEFLAESLSSLEKRVSVAAAAAVAPGSTRRLARKMSVILSKFGGSVRCELLVGDEVVYSKDLGSPRSRTNQSSSAQPSPSKINSLDSSREESSTSAQAVEEMAIASSSDAEDPADAANSNNAVCVRLCSLIKAQLVKAHAEVTRRYGGQQLPMTLSDAANSVSPGSNPGEVVEISTPVVPSVPNIPGPEEVIEDTPPPDLNISTQSTESENLPDASNAPSTLPDESDNGSFSIEDNAPISHKFKLTMFQPVDHQNFYRTVRKEIKLLRSALPSGIWVKGFEDRMDLYSVMIRGPEKTPYEDGLFLFDFQLSPNYPNEPPLCHYISYCSDRLNPNLYEDGKVCVSLLGTWSGKGTELWSSSSNLLQVIVSIQGLILVNEPYFNEAGYEKQKGSQQGRENSRMYNEMVLLKLVQAMSKLVQNPPPAFEEDIRSHFQLHAPRFSARLSKWLEVSDRYNNLHPLSPTTPTSFKEIAGDDLALPEFPLIPASKGFCLTLKKTLSCFKEIMSIRGIIPSENVGETLSENEPMPSTSS</sequence>
<dbReference type="Gene3D" id="3.10.110.10">
    <property type="entry name" value="Ubiquitin Conjugating Enzyme"/>
    <property type="match status" value="1"/>
</dbReference>
<feature type="compositionally biased region" description="Polar residues" evidence="3">
    <location>
        <begin position="357"/>
        <end position="373"/>
    </location>
</feature>
<dbReference type="FunFam" id="3.10.110.10:FF:000136">
    <property type="entry name" value="Predicted protein"/>
    <property type="match status" value="1"/>
</dbReference>
<feature type="compositionally biased region" description="Polar residues" evidence="3">
    <location>
        <begin position="1106"/>
        <end position="1123"/>
    </location>
</feature>
<dbReference type="PANTHER" id="PTHR46116">
    <property type="entry name" value="(E3-INDEPENDENT) E2 UBIQUITIN-CONJUGATING ENZYME"/>
    <property type="match status" value="1"/>
</dbReference>
<feature type="compositionally biased region" description="Basic and acidic residues" evidence="3">
    <location>
        <begin position="312"/>
        <end position="328"/>
    </location>
</feature>
<dbReference type="GO" id="GO:0061631">
    <property type="term" value="F:ubiquitin conjugating enzyme activity"/>
    <property type="evidence" value="ECO:0007669"/>
    <property type="project" value="TreeGrafter"/>
</dbReference>
<reference evidence="6" key="1">
    <citation type="submission" date="2025-08" db="UniProtKB">
        <authorList>
            <consortium name="RefSeq"/>
        </authorList>
    </citation>
    <scope>IDENTIFICATION</scope>
    <source>
        <tissue evidence="6">Whole organism</tissue>
    </source>
</reference>
<feature type="region of interest" description="Disordered" evidence="3">
    <location>
        <begin position="976"/>
        <end position="1032"/>
    </location>
</feature>
<dbReference type="SUPFAM" id="SSF54495">
    <property type="entry name" value="UBC-like"/>
    <property type="match status" value="1"/>
</dbReference>
<feature type="compositionally biased region" description="Polar residues" evidence="3">
    <location>
        <begin position="1241"/>
        <end position="1250"/>
    </location>
</feature>
<dbReference type="PROSITE" id="PS50127">
    <property type="entry name" value="UBC_2"/>
    <property type="match status" value="1"/>
</dbReference>
<keyword evidence="2" id="KW-0833">Ubl conjugation pathway</keyword>
<feature type="compositionally biased region" description="Basic and acidic residues" evidence="3">
    <location>
        <begin position="1016"/>
        <end position="1032"/>
    </location>
</feature>
<dbReference type="GeneID" id="113206915"/>
<feature type="region of interest" description="Disordered" evidence="3">
    <location>
        <begin position="1218"/>
        <end position="1274"/>
    </location>
</feature>
<dbReference type="Pfam" id="PF00179">
    <property type="entry name" value="UQ_con"/>
    <property type="match status" value="1"/>
</dbReference>
<organism evidence="5 6">
    <name type="scientific">Frankliniella occidentalis</name>
    <name type="common">Western flower thrips</name>
    <name type="synonym">Euthrips occidentalis</name>
    <dbReference type="NCBI Taxonomy" id="133901"/>
    <lineage>
        <taxon>Eukaryota</taxon>
        <taxon>Metazoa</taxon>
        <taxon>Ecdysozoa</taxon>
        <taxon>Arthropoda</taxon>
        <taxon>Hexapoda</taxon>
        <taxon>Insecta</taxon>
        <taxon>Pterygota</taxon>
        <taxon>Neoptera</taxon>
        <taxon>Paraneoptera</taxon>
        <taxon>Thysanoptera</taxon>
        <taxon>Terebrantia</taxon>
        <taxon>Thripoidea</taxon>
        <taxon>Thripidae</taxon>
        <taxon>Frankliniella</taxon>
    </lineage>
</organism>
<evidence type="ECO:0000256" key="1">
    <source>
        <dbReference type="ARBA" id="ARBA00022679"/>
    </source>
</evidence>
<feature type="compositionally biased region" description="Polar residues" evidence="3">
    <location>
        <begin position="977"/>
        <end position="1004"/>
    </location>
</feature>
<dbReference type="InterPro" id="IPR057733">
    <property type="entry name" value="UBE2O-like_SH3-B"/>
</dbReference>
<dbReference type="InterPro" id="IPR057735">
    <property type="entry name" value="UBE2O-like_tSH3-B"/>
</dbReference>
<dbReference type="KEGG" id="foc:113206915"/>
<feature type="domain" description="UBC core" evidence="4">
    <location>
        <begin position="1295"/>
        <end position="1455"/>
    </location>
</feature>
<dbReference type="Pfam" id="PF23046">
    <property type="entry name" value="tSH3-B_UBE2O"/>
    <property type="match status" value="1"/>
</dbReference>
<feature type="region of interest" description="Disordered" evidence="3">
    <location>
        <begin position="312"/>
        <end position="453"/>
    </location>
</feature>
<evidence type="ECO:0000256" key="2">
    <source>
        <dbReference type="ARBA" id="ARBA00022786"/>
    </source>
</evidence>
<evidence type="ECO:0000256" key="3">
    <source>
        <dbReference type="SAM" id="MobiDB-lite"/>
    </source>
</evidence>
<dbReference type="OrthoDB" id="47801at2759"/>